<evidence type="ECO:0000313" key="2">
    <source>
        <dbReference type="Proteomes" id="UP001224325"/>
    </source>
</evidence>
<protein>
    <submittedName>
        <fullName evidence="1">Uncharacterized protein</fullName>
    </submittedName>
</protein>
<dbReference type="RefSeq" id="WP_308993879.1">
    <property type="nucleotide sequence ID" value="NZ_CP155618.1"/>
</dbReference>
<dbReference type="KEGG" id="mlil:QLS71_012210"/>
<dbReference type="EMBL" id="CP155618">
    <property type="protein sequence ID" value="XBL13088.1"/>
    <property type="molecule type" value="Genomic_DNA"/>
</dbReference>
<dbReference type="Proteomes" id="UP001224325">
    <property type="component" value="Chromosome"/>
</dbReference>
<organism evidence="1 2">
    <name type="scientific">Mariniflexile litorale</name>
    <dbReference type="NCBI Taxonomy" id="3045158"/>
    <lineage>
        <taxon>Bacteria</taxon>
        <taxon>Pseudomonadati</taxon>
        <taxon>Bacteroidota</taxon>
        <taxon>Flavobacteriia</taxon>
        <taxon>Flavobacteriales</taxon>
        <taxon>Flavobacteriaceae</taxon>
        <taxon>Mariniflexile</taxon>
    </lineage>
</organism>
<dbReference type="AlphaFoldDB" id="A0AAU7ECV9"/>
<keyword evidence="2" id="KW-1185">Reference proteome</keyword>
<sequence>MSSEYDYFSAGIRGSYTKLFNEKNTELSVNANIYIDTWNAIYPTELRPLEKMVMV</sequence>
<proteinExistence type="predicted"/>
<name>A0AAU7ECV9_9FLAO</name>
<accession>A0AAU7ECV9</accession>
<evidence type="ECO:0000313" key="1">
    <source>
        <dbReference type="EMBL" id="XBL13088.1"/>
    </source>
</evidence>
<gene>
    <name evidence="1" type="ORF">QLS71_012210</name>
</gene>
<reference evidence="1" key="1">
    <citation type="submission" date="2024-04" db="EMBL/GenBank/DDBJ databases">
        <title>Mariniflexile litorale, isolated from the shallow sediments of the Sea of Japan.</title>
        <authorList>
            <person name="Romanenko L."/>
            <person name="Isaeva M."/>
        </authorList>
    </citation>
    <scope>NUCLEOTIDE SEQUENCE [LARGE SCALE GENOMIC DNA]</scope>
    <source>
        <strain evidence="1">KMM 9835</strain>
    </source>
</reference>